<protein>
    <submittedName>
        <fullName evidence="3">Uncharacterized protein</fullName>
    </submittedName>
</protein>
<gene>
    <name evidence="3" type="ORF">LAMO00422_LOCUS23241</name>
</gene>
<reference evidence="3" key="1">
    <citation type="submission" date="2021-01" db="EMBL/GenBank/DDBJ databases">
        <authorList>
            <person name="Corre E."/>
            <person name="Pelletier E."/>
            <person name="Niang G."/>
            <person name="Scheremetjew M."/>
            <person name="Finn R."/>
            <person name="Kale V."/>
            <person name="Holt S."/>
            <person name="Cochrane G."/>
            <person name="Meng A."/>
            <person name="Brown T."/>
            <person name="Cohen L."/>
        </authorList>
    </citation>
    <scope>NUCLEOTIDE SEQUENCE</scope>
    <source>
        <strain evidence="3">CCMP2058</strain>
    </source>
</reference>
<keyword evidence="1" id="KW-0812">Transmembrane</keyword>
<accession>A0A7S0DTK2</accession>
<feature type="transmembrane region" description="Helical" evidence="1">
    <location>
        <begin position="92"/>
        <end position="117"/>
    </location>
</feature>
<dbReference type="EMBL" id="HBEM01034031">
    <property type="protein sequence ID" value="CAD8464275.1"/>
    <property type="molecule type" value="Transcribed_RNA"/>
</dbReference>
<proteinExistence type="predicted"/>
<keyword evidence="1" id="KW-1133">Transmembrane helix</keyword>
<feature type="signal peptide" evidence="2">
    <location>
        <begin position="1"/>
        <end position="19"/>
    </location>
</feature>
<dbReference type="AlphaFoldDB" id="A0A7S0DTK2"/>
<evidence type="ECO:0000256" key="1">
    <source>
        <dbReference type="SAM" id="Phobius"/>
    </source>
</evidence>
<keyword evidence="1" id="KW-0472">Membrane</keyword>
<name>A0A7S0DTK2_9EUKA</name>
<feature type="chain" id="PRO_5031108952" evidence="2">
    <location>
        <begin position="20"/>
        <end position="171"/>
    </location>
</feature>
<evidence type="ECO:0000313" key="3">
    <source>
        <dbReference type="EMBL" id="CAD8464275.1"/>
    </source>
</evidence>
<organism evidence="3">
    <name type="scientific">Amorphochlora amoebiformis</name>
    <dbReference type="NCBI Taxonomy" id="1561963"/>
    <lineage>
        <taxon>Eukaryota</taxon>
        <taxon>Sar</taxon>
        <taxon>Rhizaria</taxon>
        <taxon>Cercozoa</taxon>
        <taxon>Chlorarachniophyceae</taxon>
        <taxon>Amorphochlora</taxon>
    </lineage>
</organism>
<evidence type="ECO:0000256" key="2">
    <source>
        <dbReference type="SAM" id="SignalP"/>
    </source>
</evidence>
<sequence>MRGSIALVLSIGWHLGCLGLEEKDLNMKTKPLDVDIPSTFDELPQRRVDEVHQLRVDELYEDYDFNSHIKLLAVTSSPTVATSGSKEDSVDIGTLVGIAGASFLILLGIVGLIWYCYKECGRRLLPILEGGGISDMSPGGRESPFAMKLAQIELEKTKSHTRTRQFILDPK</sequence>
<keyword evidence="2" id="KW-0732">Signal</keyword>